<dbReference type="GO" id="GO:0005829">
    <property type="term" value="C:cytosol"/>
    <property type="evidence" value="ECO:0007669"/>
    <property type="project" value="TreeGrafter"/>
</dbReference>
<keyword evidence="3" id="KW-1185">Reference proteome</keyword>
<dbReference type="InterPro" id="IPR001394">
    <property type="entry name" value="Peptidase_C19_UCH"/>
</dbReference>
<dbReference type="InterPro" id="IPR028889">
    <property type="entry name" value="USP"/>
</dbReference>
<feature type="domain" description="USP" evidence="1">
    <location>
        <begin position="36"/>
        <end position="294"/>
    </location>
</feature>
<dbReference type="GO" id="GO:0005634">
    <property type="term" value="C:nucleus"/>
    <property type="evidence" value="ECO:0007669"/>
    <property type="project" value="TreeGrafter"/>
</dbReference>
<dbReference type="PROSITE" id="PS00972">
    <property type="entry name" value="USP_1"/>
    <property type="match status" value="1"/>
</dbReference>
<dbReference type="FunFam" id="3.90.70.10:FF:000119">
    <property type="entry name" value="Ubiquitin specific peptidase 36"/>
    <property type="match status" value="1"/>
</dbReference>
<dbReference type="OrthoDB" id="420187at2759"/>
<dbReference type="PANTHER" id="PTHR24006">
    <property type="entry name" value="UBIQUITIN CARBOXYL-TERMINAL HYDROLASE"/>
    <property type="match status" value="1"/>
</dbReference>
<reference evidence="2" key="2">
    <citation type="submission" date="2025-09" db="UniProtKB">
        <authorList>
            <consortium name="Ensembl"/>
        </authorList>
    </citation>
    <scope>IDENTIFICATION</scope>
</reference>
<dbReference type="GO" id="GO:0042981">
    <property type="term" value="P:regulation of apoptotic process"/>
    <property type="evidence" value="ECO:0007669"/>
    <property type="project" value="TreeGrafter"/>
</dbReference>
<dbReference type="Gene3D" id="3.90.70.10">
    <property type="entry name" value="Cysteine proteinases"/>
    <property type="match status" value="2"/>
</dbReference>
<sequence>MLCPLQRWRKVAPLTSHLSPDRPRVYDMESCVRVGAGLQNLGNTCYLNSTLQCLTYTPPLANYLQSKQHSHNCLQKPFCMLCLMQDHVLKVNSGRKTIDPIHILHFTHGYQEDAHEFLRYTVEAMQTKTGPGCTRMHLSHLFLFLLQEANTLVQALELYTKPEILSGENAYMCSSCNMKVTTSKGLSIDRASNILTLCLSRFDIFTGGKVNKHVAYPEHLNLRPYMSQNTGEPVMYSLYAVLVHAGSSCNSGHYYCYIKASDGQWFEMNDSTVRPATVSQVLQQQAYLLFYTRYMSFTGR</sequence>
<evidence type="ECO:0000259" key="1">
    <source>
        <dbReference type="PROSITE" id="PS50235"/>
    </source>
</evidence>
<evidence type="ECO:0000313" key="3">
    <source>
        <dbReference type="Proteomes" id="UP000694569"/>
    </source>
</evidence>
<dbReference type="Ensembl" id="ENSLLET00000008264.1">
    <property type="protein sequence ID" value="ENSLLEP00000007944.1"/>
    <property type="gene ID" value="ENSLLEG00000005033.1"/>
</dbReference>
<dbReference type="GO" id="GO:0016579">
    <property type="term" value="P:protein deubiquitination"/>
    <property type="evidence" value="ECO:0007669"/>
    <property type="project" value="InterPro"/>
</dbReference>
<dbReference type="GO" id="GO:0004843">
    <property type="term" value="F:cysteine-type deubiquitinase activity"/>
    <property type="evidence" value="ECO:0007669"/>
    <property type="project" value="InterPro"/>
</dbReference>
<organism evidence="2 3">
    <name type="scientific">Leptobrachium leishanense</name>
    <name type="common">Leishan spiny toad</name>
    <dbReference type="NCBI Taxonomy" id="445787"/>
    <lineage>
        <taxon>Eukaryota</taxon>
        <taxon>Metazoa</taxon>
        <taxon>Chordata</taxon>
        <taxon>Craniata</taxon>
        <taxon>Vertebrata</taxon>
        <taxon>Euteleostomi</taxon>
        <taxon>Amphibia</taxon>
        <taxon>Batrachia</taxon>
        <taxon>Anura</taxon>
        <taxon>Pelobatoidea</taxon>
        <taxon>Megophryidae</taxon>
        <taxon>Leptobrachium</taxon>
    </lineage>
</organism>
<dbReference type="PROSITE" id="PS50235">
    <property type="entry name" value="USP_3"/>
    <property type="match status" value="1"/>
</dbReference>
<dbReference type="Proteomes" id="UP000694569">
    <property type="component" value="Unplaced"/>
</dbReference>
<dbReference type="GeneTree" id="ENSGT00940000157948"/>
<dbReference type="PANTHER" id="PTHR24006:SF928">
    <property type="entry name" value="UBIQUITIN CARBOXYL-TERMINAL HYDROLASE 42-LIKE"/>
    <property type="match status" value="1"/>
</dbReference>
<dbReference type="AlphaFoldDB" id="A0A8C5M367"/>
<dbReference type="InterPro" id="IPR018200">
    <property type="entry name" value="USP_CS"/>
</dbReference>
<evidence type="ECO:0000313" key="2">
    <source>
        <dbReference type="Ensembl" id="ENSLLEP00000007944.1"/>
    </source>
</evidence>
<dbReference type="SUPFAM" id="SSF54001">
    <property type="entry name" value="Cysteine proteinases"/>
    <property type="match status" value="1"/>
</dbReference>
<protein>
    <recommendedName>
        <fullName evidence="1">USP domain-containing protein</fullName>
    </recommendedName>
</protein>
<dbReference type="InterPro" id="IPR038765">
    <property type="entry name" value="Papain-like_cys_pep_sf"/>
</dbReference>
<accession>A0A8C5M367</accession>
<dbReference type="InterPro" id="IPR050164">
    <property type="entry name" value="Peptidase_C19"/>
</dbReference>
<name>A0A8C5M367_9ANUR</name>
<proteinExistence type="predicted"/>
<dbReference type="Pfam" id="PF00443">
    <property type="entry name" value="UCH"/>
    <property type="match status" value="1"/>
</dbReference>
<reference evidence="2" key="1">
    <citation type="submission" date="2025-08" db="UniProtKB">
        <authorList>
            <consortium name="Ensembl"/>
        </authorList>
    </citation>
    <scope>IDENTIFICATION</scope>
</reference>
<dbReference type="PROSITE" id="PS00973">
    <property type="entry name" value="USP_2"/>
    <property type="match status" value="1"/>
</dbReference>